<feature type="transmembrane region" description="Helical" evidence="7">
    <location>
        <begin position="436"/>
        <end position="458"/>
    </location>
</feature>
<protein>
    <submittedName>
        <fullName evidence="9">Protein Malvolio-like isoform X2</fullName>
    </submittedName>
</protein>
<evidence type="ECO:0000313" key="8">
    <source>
        <dbReference type="Proteomes" id="UP000694941"/>
    </source>
</evidence>
<evidence type="ECO:0000256" key="1">
    <source>
        <dbReference type="ARBA" id="ARBA00004141"/>
    </source>
</evidence>
<dbReference type="HAMAP" id="MF_00221">
    <property type="entry name" value="NRAMP"/>
    <property type="match status" value="1"/>
</dbReference>
<name>A0ABM1BEW4_LIMPO</name>
<keyword evidence="3" id="KW-0813">Transport</keyword>
<evidence type="ECO:0000256" key="4">
    <source>
        <dbReference type="ARBA" id="ARBA00022692"/>
    </source>
</evidence>
<comment type="subcellular location">
    <subcellularLocation>
        <location evidence="1">Membrane</location>
        <topology evidence="1">Multi-pass membrane protein</topology>
    </subcellularLocation>
</comment>
<dbReference type="PANTHER" id="PTHR11706:SF33">
    <property type="entry name" value="NATURAL RESISTANCE-ASSOCIATED MACROPHAGE PROTEIN 2"/>
    <property type="match status" value="1"/>
</dbReference>
<dbReference type="Pfam" id="PF01566">
    <property type="entry name" value="Nramp"/>
    <property type="match status" value="1"/>
</dbReference>
<feature type="transmembrane region" description="Helical" evidence="7">
    <location>
        <begin position="288"/>
        <end position="311"/>
    </location>
</feature>
<feature type="transmembrane region" description="Helical" evidence="7">
    <location>
        <begin position="500"/>
        <end position="527"/>
    </location>
</feature>
<organism evidence="8 9">
    <name type="scientific">Limulus polyphemus</name>
    <name type="common">Atlantic horseshoe crab</name>
    <dbReference type="NCBI Taxonomy" id="6850"/>
    <lineage>
        <taxon>Eukaryota</taxon>
        <taxon>Metazoa</taxon>
        <taxon>Ecdysozoa</taxon>
        <taxon>Arthropoda</taxon>
        <taxon>Chelicerata</taxon>
        <taxon>Merostomata</taxon>
        <taxon>Xiphosura</taxon>
        <taxon>Limulidae</taxon>
        <taxon>Limulus</taxon>
    </lineage>
</organism>
<feature type="transmembrane region" description="Helical" evidence="7">
    <location>
        <begin position="202"/>
        <end position="219"/>
    </location>
</feature>
<dbReference type="PANTHER" id="PTHR11706">
    <property type="entry name" value="SOLUTE CARRIER PROTEIN FAMILY 11 MEMBER"/>
    <property type="match status" value="1"/>
</dbReference>
<evidence type="ECO:0000256" key="7">
    <source>
        <dbReference type="SAM" id="Phobius"/>
    </source>
</evidence>
<dbReference type="NCBIfam" id="NF037982">
    <property type="entry name" value="Nramp_1"/>
    <property type="match status" value="1"/>
</dbReference>
<evidence type="ECO:0000256" key="5">
    <source>
        <dbReference type="ARBA" id="ARBA00022989"/>
    </source>
</evidence>
<evidence type="ECO:0000256" key="6">
    <source>
        <dbReference type="ARBA" id="ARBA00023136"/>
    </source>
</evidence>
<feature type="transmembrane region" description="Helical" evidence="7">
    <location>
        <begin position="97"/>
        <end position="119"/>
    </location>
</feature>
<keyword evidence="4 7" id="KW-0812">Transmembrane</keyword>
<evidence type="ECO:0000256" key="3">
    <source>
        <dbReference type="ARBA" id="ARBA00022448"/>
    </source>
</evidence>
<proteinExistence type="inferred from homology"/>
<keyword evidence="6 7" id="KW-0472">Membrane</keyword>
<feature type="transmembrane region" description="Helical" evidence="7">
    <location>
        <begin position="139"/>
        <end position="166"/>
    </location>
</feature>
<feature type="transmembrane region" description="Helical" evidence="7">
    <location>
        <begin position="244"/>
        <end position="267"/>
    </location>
</feature>
<dbReference type="NCBIfam" id="TIGR01197">
    <property type="entry name" value="nramp"/>
    <property type="match status" value="1"/>
</dbReference>
<dbReference type="GeneID" id="106464966"/>
<feature type="transmembrane region" description="Helical" evidence="7">
    <location>
        <begin position="172"/>
        <end position="190"/>
    </location>
</feature>
<accession>A0ABM1BEW4</accession>
<keyword evidence="5 7" id="KW-1133">Transmembrane helix</keyword>
<reference evidence="9" key="1">
    <citation type="submission" date="2025-08" db="UniProtKB">
        <authorList>
            <consortium name="RefSeq"/>
        </authorList>
    </citation>
    <scope>IDENTIFICATION</scope>
    <source>
        <tissue evidence="9">Muscle</tissue>
    </source>
</reference>
<dbReference type="Proteomes" id="UP000694941">
    <property type="component" value="Unplaced"/>
</dbReference>
<dbReference type="InterPro" id="IPR001046">
    <property type="entry name" value="NRAMP_fam"/>
</dbReference>
<dbReference type="PRINTS" id="PR00447">
    <property type="entry name" value="NATRESASSCMP"/>
</dbReference>
<feature type="transmembrane region" description="Helical" evidence="7">
    <location>
        <begin position="353"/>
        <end position="374"/>
    </location>
</feature>
<evidence type="ECO:0000313" key="9">
    <source>
        <dbReference type="RefSeq" id="XP_013780595.1"/>
    </source>
</evidence>
<feature type="transmembrane region" description="Helical" evidence="7">
    <location>
        <begin position="405"/>
        <end position="424"/>
    </location>
</feature>
<comment type="similarity">
    <text evidence="2">Belongs to the NRAMP family.</text>
</comment>
<evidence type="ECO:0000256" key="2">
    <source>
        <dbReference type="ARBA" id="ARBA00006670"/>
    </source>
</evidence>
<gene>
    <name evidence="9" type="primary">LOC106464966</name>
</gene>
<feature type="transmembrane region" description="Helical" evidence="7">
    <location>
        <begin position="470"/>
        <end position="488"/>
    </location>
</feature>
<sequence>MPTTDTESSFIEETCKEGLTENPSIDADYGEQQTLRSNRSTYFEQKIHIPTSEASIFSFRKLWAFTGPGFLMSIAYLDPGNIESDLQSGTVAEFKLLWILMWATVLGLVMQRLAVRVGVVTGLNLAELCQRIYPKVPRLILWIMIEIAIIGSDMQEVIGTAIAFYLLSNKAIPLYGGVLITIVDTFTFLFLDKYGLRKLEALFGFLITVMAITFGYEYVRVAPTQTEVVKGLFYTWCSHCDSKALLQAVGIVGAVIMPHNLYLHSALVKSREVDRSKRNEIKEANKYFFIESAIALFVSLVINIFVVSVFAEGLYNKTNADVHELCLTNNLLHASDFPNNTNNVEADIYKGGVFLGCQFGVAAMYIWAVGILAAGQSSTMTGTYAGQFVMEGFLDLHWTRWKRVLLTRTIAICPTILVAIFSNIDDLTGMNDLLNALMSLQLPFALLPTLTFSSSVAIMGDFRNGVINKVIASVLSVMVVGINLYFVFNFTQSALPHHWAVYVGIAIFMFLYVLFVLYLVGIFLVVLGWKQLVTVSYIGKYLREPYMLEPQLSHSTPVFYS</sequence>
<dbReference type="RefSeq" id="XP_013780595.1">
    <property type="nucleotide sequence ID" value="XM_013925141.2"/>
</dbReference>
<keyword evidence="8" id="KW-1185">Reference proteome</keyword>